<name>A0A5D3CQV2_CUCMM</name>
<evidence type="ECO:0000313" key="2">
    <source>
        <dbReference type="Proteomes" id="UP000321947"/>
    </source>
</evidence>
<proteinExistence type="predicted"/>
<accession>A0A5D3CQV2</accession>
<protein>
    <submittedName>
        <fullName evidence="1">Uncharacterized protein</fullName>
    </submittedName>
</protein>
<gene>
    <name evidence="1" type="ORF">E5676_scaffold8046G00050</name>
</gene>
<dbReference type="EMBL" id="SSTD01009450">
    <property type="protein sequence ID" value="TYK14181.1"/>
    <property type="molecule type" value="Genomic_DNA"/>
</dbReference>
<comment type="caution">
    <text evidence="1">The sequence shown here is derived from an EMBL/GenBank/DDBJ whole genome shotgun (WGS) entry which is preliminary data.</text>
</comment>
<sequence>MGKLTCLKGKFKVWIIEVFGDIRLKKKEVTARIDEIDTIEAEGLLERGLKEERISLKEAHAELIRKERAAVASGNSQLTVEG</sequence>
<organism evidence="1 2">
    <name type="scientific">Cucumis melo var. makuwa</name>
    <name type="common">Oriental melon</name>
    <dbReference type="NCBI Taxonomy" id="1194695"/>
    <lineage>
        <taxon>Eukaryota</taxon>
        <taxon>Viridiplantae</taxon>
        <taxon>Streptophyta</taxon>
        <taxon>Embryophyta</taxon>
        <taxon>Tracheophyta</taxon>
        <taxon>Spermatophyta</taxon>
        <taxon>Magnoliopsida</taxon>
        <taxon>eudicotyledons</taxon>
        <taxon>Gunneridae</taxon>
        <taxon>Pentapetalae</taxon>
        <taxon>rosids</taxon>
        <taxon>fabids</taxon>
        <taxon>Cucurbitales</taxon>
        <taxon>Cucurbitaceae</taxon>
        <taxon>Benincaseae</taxon>
        <taxon>Cucumis</taxon>
    </lineage>
</organism>
<evidence type="ECO:0000313" key="1">
    <source>
        <dbReference type="EMBL" id="TYK14181.1"/>
    </source>
</evidence>
<dbReference type="Proteomes" id="UP000321947">
    <property type="component" value="Unassembled WGS sequence"/>
</dbReference>
<reference evidence="1 2" key="1">
    <citation type="submission" date="2019-08" db="EMBL/GenBank/DDBJ databases">
        <title>Draft genome sequences of two oriental melons (Cucumis melo L. var makuwa).</title>
        <authorList>
            <person name="Kwon S.-Y."/>
        </authorList>
    </citation>
    <scope>NUCLEOTIDE SEQUENCE [LARGE SCALE GENOMIC DNA]</scope>
    <source>
        <strain evidence="2">cv. Chang Bougi</strain>
        <tissue evidence="1">Leaf</tissue>
    </source>
</reference>
<dbReference type="AlphaFoldDB" id="A0A5D3CQV2"/>